<dbReference type="PANTHER" id="PTHR35617:SF3">
    <property type="entry name" value="CORE-BINDING (CB) DOMAIN-CONTAINING PROTEIN"/>
    <property type="match status" value="1"/>
</dbReference>
<comment type="caution">
    <text evidence="5">The sequence shown here is derived from an EMBL/GenBank/DDBJ whole genome shotgun (WGS) entry which is preliminary data.</text>
</comment>
<keyword evidence="2" id="KW-0233">DNA recombination</keyword>
<feature type="compositionally biased region" description="Basic residues" evidence="3">
    <location>
        <begin position="1"/>
        <end position="10"/>
    </location>
</feature>
<dbReference type="InterPro" id="IPR013762">
    <property type="entry name" value="Integrase-like_cat_sf"/>
</dbReference>
<evidence type="ECO:0000313" key="6">
    <source>
        <dbReference type="Proteomes" id="UP000215335"/>
    </source>
</evidence>
<dbReference type="GO" id="GO:0003677">
    <property type="term" value="F:DNA binding"/>
    <property type="evidence" value="ECO:0007669"/>
    <property type="project" value="UniProtKB-KW"/>
</dbReference>
<accession>A0A232EF48</accession>
<dbReference type="GO" id="GO:0015074">
    <property type="term" value="P:DNA integration"/>
    <property type="evidence" value="ECO:0007669"/>
    <property type="project" value="InterPro"/>
</dbReference>
<evidence type="ECO:0000256" key="2">
    <source>
        <dbReference type="ARBA" id="ARBA00023172"/>
    </source>
</evidence>
<dbReference type="InterPro" id="IPR002104">
    <property type="entry name" value="Integrase_catalytic"/>
</dbReference>
<organism evidence="5 6">
    <name type="scientific">Trichomalopsis sarcophagae</name>
    <dbReference type="NCBI Taxonomy" id="543379"/>
    <lineage>
        <taxon>Eukaryota</taxon>
        <taxon>Metazoa</taxon>
        <taxon>Ecdysozoa</taxon>
        <taxon>Arthropoda</taxon>
        <taxon>Hexapoda</taxon>
        <taxon>Insecta</taxon>
        <taxon>Pterygota</taxon>
        <taxon>Neoptera</taxon>
        <taxon>Endopterygota</taxon>
        <taxon>Hymenoptera</taxon>
        <taxon>Apocrita</taxon>
        <taxon>Proctotrupomorpha</taxon>
        <taxon>Chalcidoidea</taxon>
        <taxon>Pteromalidae</taxon>
        <taxon>Pteromalinae</taxon>
        <taxon>Trichomalopsis</taxon>
    </lineage>
</organism>
<dbReference type="GO" id="GO:0006310">
    <property type="term" value="P:DNA recombination"/>
    <property type="evidence" value="ECO:0007669"/>
    <property type="project" value="UniProtKB-KW"/>
</dbReference>
<dbReference type="PANTHER" id="PTHR35617">
    <property type="entry name" value="PHAGE_INTEGRASE DOMAIN-CONTAINING PROTEIN"/>
    <property type="match status" value="1"/>
</dbReference>
<dbReference type="Pfam" id="PF00589">
    <property type="entry name" value="Phage_integrase"/>
    <property type="match status" value="1"/>
</dbReference>
<protein>
    <recommendedName>
        <fullName evidence="4">Tyr recombinase domain-containing protein</fullName>
    </recommendedName>
</protein>
<dbReference type="Proteomes" id="UP000215335">
    <property type="component" value="Unassembled WGS sequence"/>
</dbReference>
<evidence type="ECO:0000259" key="4">
    <source>
        <dbReference type="PROSITE" id="PS51898"/>
    </source>
</evidence>
<keyword evidence="1" id="KW-0238">DNA-binding</keyword>
<feature type="region of interest" description="Disordered" evidence="3">
    <location>
        <begin position="1"/>
        <end position="55"/>
    </location>
</feature>
<sequence length="368" mass="42461">MSEIARRRRPNQLQVREARTSRPVDQRPNKRTSASASEPATPPAQTISPKTSPPIFNSRDSIIKAFEMKNVPRASIEILLASLSKATYKQWWQFCVLSKEDFYKPTRNRLLRFLTYSSQNNASYATLNTYRSAISLLSLEKIGEDLMISRLFKGIEKIKPPRPKYNFTWDVSIVLNYLRSLERSIELKLRTLRSLSFPDLTYKAVMLIILCTAHRAQTLANIKLSNIKSTEKSLEIRIPDTIKTTGRTRYQQLLYLPKYPHDESLCVATVIEYYINVTKDLRSSEKLFISTVKPYKEIGSQTISRWIKQVLCKIGIDVSLFSGHSTRHAATSHAFEIQQYSKYQVFTKFYNRLILPENNSFALAILES</sequence>
<dbReference type="InterPro" id="IPR010998">
    <property type="entry name" value="Integrase_recombinase_N"/>
</dbReference>
<reference evidence="5 6" key="1">
    <citation type="journal article" date="2017" name="Curr. Biol.">
        <title>The Evolution of Venom by Co-option of Single-Copy Genes.</title>
        <authorList>
            <person name="Martinson E.O."/>
            <person name="Mrinalini"/>
            <person name="Kelkar Y.D."/>
            <person name="Chang C.H."/>
            <person name="Werren J.H."/>
        </authorList>
    </citation>
    <scope>NUCLEOTIDE SEQUENCE [LARGE SCALE GENOMIC DNA]</scope>
    <source>
        <strain evidence="5 6">Alberta</strain>
        <tissue evidence="5">Whole body</tissue>
    </source>
</reference>
<dbReference type="SUPFAM" id="SSF56349">
    <property type="entry name" value="DNA breaking-rejoining enzymes"/>
    <property type="match status" value="1"/>
</dbReference>
<proteinExistence type="predicted"/>
<evidence type="ECO:0000256" key="3">
    <source>
        <dbReference type="SAM" id="MobiDB-lite"/>
    </source>
</evidence>
<dbReference type="EMBL" id="NNAY01005106">
    <property type="protein sequence ID" value="OXU16989.1"/>
    <property type="molecule type" value="Genomic_DNA"/>
</dbReference>
<dbReference type="Gene3D" id="1.10.150.130">
    <property type="match status" value="1"/>
</dbReference>
<dbReference type="Gene3D" id="1.10.443.10">
    <property type="entry name" value="Intergrase catalytic core"/>
    <property type="match status" value="1"/>
</dbReference>
<name>A0A232EF48_9HYME</name>
<dbReference type="STRING" id="543379.A0A232EF48"/>
<keyword evidence="6" id="KW-1185">Reference proteome</keyword>
<dbReference type="AlphaFoldDB" id="A0A232EF48"/>
<dbReference type="PROSITE" id="PS51898">
    <property type="entry name" value="TYR_RECOMBINASE"/>
    <property type="match status" value="1"/>
</dbReference>
<feature type="domain" description="Tyr recombinase" evidence="4">
    <location>
        <begin position="174"/>
        <end position="368"/>
    </location>
</feature>
<evidence type="ECO:0000313" key="5">
    <source>
        <dbReference type="EMBL" id="OXU16989.1"/>
    </source>
</evidence>
<feature type="compositionally biased region" description="Low complexity" evidence="3">
    <location>
        <begin position="32"/>
        <end position="46"/>
    </location>
</feature>
<feature type="compositionally biased region" description="Basic and acidic residues" evidence="3">
    <location>
        <begin position="16"/>
        <end position="28"/>
    </location>
</feature>
<evidence type="ECO:0000256" key="1">
    <source>
        <dbReference type="ARBA" id="ARBA00023125"/>
    </source>
</evidence>
<gene>
    <name evidence="5" type="ORF">TSAR_001136</name>
</gene>
<dbReference type="InterPro" id="IPR011010">
    <property type="entry name" value="DNA_brk_join_enz"/>
</dbReference>